<comment type="pathway">
    <text evidence="2 12">Polyol metabolism; myo-inositol degradation into D-glucuronate; D-glucuronate from myo-inositol: step 1/1.</text>
</comment>
<keyword evidence="6 12" id="KW-0963">Cytoplasm</keyword>
<dbReference type="SUPFAM" id="SSF109604">
    <property type="entry name" value="HD-domain/PDEase-like"/>
    <property type="match status" value="1"/>
</dbReference>
<comment type="catalytic activity">
    <reaction evidence="11 12">
        <text>myo-inositol + O2 = D-glucuronate + H2O + H(+)</text>
        <dbReference type="Rhea" id="RHEA:23696"/>
        <dbReference type="ChEBI" id="CHEBI:15377"/>
        <dbReference type="ChEBI" id="CHEBI:15378"/>
        <dbReference type="ChEBI" id="CHEBI:15379"/>
        <dbReference type="ChEBI" id="CHEBI:17268"/>
        <dbReference type="ChEBI" id="CHEBI:58720"/>
        <dbReference type="EC" id="1.13.99.1"/>
    </reaction>
</comment>
<gene>
    <name evidence="13" type="ORF">P7K49_026978</name>
</gene>
<evidence type="ECO:0000256" key="12">
    <source>
        <dbReference type="RuleBase" id="RU367039"/>
    </source>
</evidence>
<dbReference type="InterPro" id="IPR007828">
    <property type="entry name" value="Inositol_oxygenase"/>
</dbReference>
<name>A0ABQ9UEQ6_SAGOE</name>
<organism evidence="13 14">
    <name type="scientific">Saguinus oedipus</name>
    <name type="common">Cotton-top tamarin</name>
    <name type="synonym">Oedipomidas oedipus</name>
    <dbReference type="NCBI Taxonomy" id="9490"/>
    <lineage>
        <taxon>Eukaryota</taxon>
        <taxon>Metazoa</taxon>
        <taxon>Chordata</taxon>
        <taxon>Craniata</taxon>
        <taxon>Vertebrata</taxon>
        <taxon>Euteleostomi</taxon>
        <taxon>Mammalia</taxon>
        <taxon>Eutheria</taxon>
        <taxon>Euarchontoglires</taxon>
        <taxon>Primates</taxon>
        <taxon>Haplorrhini</taxon>
        <taxon>Platyrrhini</taxon>
        <taxon>Cebidae</taxon>
        <taxon>Callitrichinae</taxon>
        <taxon>Saguinus</taxon>
    </lineage>
</organism>
<evidence type="ECO:0000256" key="10">
    <source>
        <dbReference type="ARBA" id="ARBA00029668"/>
    </source>
</evidence>
<dbReference type="PANTHER" id="PTHR12588:SF0">
    <property type="entry name" value="INOSITOL OXYGENASE"/>
    <property type="match status" value="1"/>
</dbReference>
<evidence type="ECO:0000313" key="13">
    <source>
        <dbReference type="EMBL" id="KAK2095562.1"/>
    </source>
</evidence>
<evidence type="ECO:0000256" key="9">
    <source>
        <dbReference type="ARBA" id="ARBA00023004"/>
    </source>
</evidence>
<keyword evidence="8 12" id="KW-0560">Oxidoreductase</keyword>
<evidence type="ECO:0000256" key="4">
    <source>
        <dbReference type="ARBA" id="ARBA00011919"/>
    </source>
</evidence>
<evidence type="ECO:0000256" key="7">
    <source>
        <dbReference type="ARBA" id="ARBA00022723"/>
    </source>
</evidence>
<comment type="cofactor">
    <cofactor evidence="12">
        <name>Fe cation</name>
        <dbReference type="ChEBI" id="CHEBI:24875"/>
    </cofactor>
    <text evidence="12">Binds 2 iron ions per subunit.</text>
</comment>
<keyword evidence="9 12" id="KW-0408">Iron</keyword>
<keyword evidence="7 12" id="KW-0479">Metal-binding</keyword>
<dbReference type="EMBL" id="JASSZA010000013">
    <property type="protein sequence ID" value="KAK2095562.1"/>
    <property type="molecule type" value="Genomic_DNA"/>
</dbReference>
<evidence type="ECO:0000256" key="8">
    <source>
        <dbReference type="ARBA" id="ARBA00023002"/>
    </source>
</evidence>
<evidence type="ECO:0000313" key="14">
    <source>
        <dbReference type="Proteomes" id="UP001266305"/>
    </source>
</evidence>
<evidence type="ECO:0000256" key="1">
    <source>
        <dbReference type="ARBA" id="ARBA00004496"/>
    </source>
</evidence>
<dbReference type="Proteomes" id="UP001266305">
    <property type="component" value="Unassembled WGS sequence"/>
</dbReference>
<proteinExistence type="inferred from homology"/>
<protein>
    <recommendedName>
        <fullName evidence="5 12">Inositol oxygenase</fullName>
        <ecNumber evidence="4 12">1.13.99.1</ecNumber>
    </recommendedName>
    <alternativeName>
        <fullName evidence="10 12">Myo-inositol oxygenase</fullName>
    </alternativeName>
</protein>
<dbReference type="Pfam" id="PF05153">
    <property type="entry name" value="MIOX"/>
    <property type="match status" value="2"/>
</dbReference>
<dbReference type="PANTHER" id="PTHR12588">
    <property type="entry name" value="MYOINOSITOL OXYGENASE"/>
    <property type="match status" value="1"/>
</dbReference>
<comment type="caution">
    <text evidence="13">The sequence shown here is derived from an EMBL/GenBank/DDBJ whole genome shotgun (WGS) entry which is preliminary data.</text>
</comment>
<accession>A0ABQ9UEQ6</accession>
<dbReference type="EC" id="1.13.99.1" evidence="4 12"/>
<comment type="subcellular location">
    <subcellularLocation>
        <location evidence="1 12">Cytoplasm</location>
    </subcellularLocation>
</comment>
<evidence type="ECO:0000256" key="2">
    <source>
        <dbReference type="ARBA" id="ARBA00005167"/>
    </source>
</evidence>
<evidence type="ECO:0000256" key="6">
    <source>
        <dbReference type="ARBA" id="ARBA00022490"/>
    </source>
</evidence>
<evidence type="ECO:0000256" key="3">
    <source>
        <dbReference type="ARBA" id="ARBA00005286"/>
    </source>
</evidence>
<comment type="similarity">
    <text evidence="3 12">Belongs to the myo-inositol oxygenase family.</text>
</comment>
<evidence type="ECO:0000256" key="11">
    <source>
        <dbReference type="ARBA" id="ARBA00048271"/>
    </source>
</evidence>
<keyword evidence="14" id="KW-1185">Reference proteome</keyword>
<evidence type="ECO:0000256" key="5">
    <source>
        <dbReference type="ARBA" id="ARBA00019269"/>
    </source>
</evidence>
<reference evidence="13 14" key="1">
    <citation type="submission" date="2023-05" db="EMBL/GenBank/DDBJ databases">
        <title>B98-5 Cell Line De Novo Hybrid Assembly: An Optical Mapping Approach.</title>
        <authorList>
            <person name="Kananen K."/>
            <person name="Auerbach J.A."/>
            <person name="Kautto E."/>
            <person name="Blachly J.S."/>
        </authorList>
    </citation>
    <scope>NUCLEOTIDE SEQUENCE [LARGE SCALE GENOMIC DNA]</scope>
    <source>
        <strain evidence="13">B95-8</strain>
        <tissue evidence="13">Cell line</tissue>
    </source>
</reference>
<sequence>MKVTVNPDPFLVYQPKIDQYTARDKAGFCNYVSGLLLDHVFTTYRLMHVHQMVDFIRSKQAWFGDFSYKKMMVIVAVGLLHWLVDESDPDVDFSHSFQAFQMGHDEYLYQMMVFNKFSLPLEASYKIRFHSFCPWHMGSDYQQWCSNQDLAMPEFNLTKCPGLPDEKLRPYYQGLLDKYCPGILSR</sequence>